<evidence type="ECO:0000313" key="8">
    <source>
        <dbReference type="Proteomes" id="UP000325161"/>
    </source>
</evidence>
<evidence type="ECO:0000256" key="4">
    <source>
        <dbReference type="ARBA" id="ARBA00022679"/>
    </source>
</evidence>
<dbReference type="GO" id="GO:0004588">
    <property type="term" value="F:orotate phosphoribosyltransferase activity"/>
    <property type="evidence" value="ECO:0007669"/>
    <property type="project" value="UniProtKB-UniRule"/>
</dbReference>
<evidence type="ECO:0000256" key="2">
    <source>
        <dbReference type="ARBA" id="ARBA00011971"/>
    </source>
</evidence>
<dbReference type="PANTHER" id="PTHR19278:SF9">
    <property type="entry name" value="URIDINE 5'-MONOPHOSPHATE SYNTHASE"/>
    <property type="match status" value="1"/>
</dbReference>
<dbReference type="InterPro" id="IPR023031">
    <property type="entry name" value="OPRT"/>
</dbReference>
<comment type="pathway">
    <text evidence="1 6">Pyrimidine metabolism; UMP biosynthesis via de novo pathway; UMP from orotate: step 1/2.</text>
</comment>
<keyword evidence="6" id="KW-0460">Magnesium</keyword>
<dbReference type="UniPathway" id="UPA00070">
    <property type="reaction ID" value="UER00119"/>
</dbReference>
<dbReference type="InterPro" id="IPR029057">
    <property type="entry name" value="PRTase-like"/>
</dbReference>
<evidence type="ECO:0000256" key="5">
    <source>
        <dbReference type="ARBA" id="ARBA00022975"/>
    </source>
</evidence>
<sequence>MTLSASPSEQVASTLVRLGAVRISSGQPFIYTSGWASPVYIDTRLLMSDVAARRVVLDVATAALADHVRSQGINAVVGAESSGIAFAAWLAERLNLPMLYLRKRPLGWGNAARLEGLLPPDAKLLYVDDVTTDARSKVAATAALRATGAQMHDCLVFVDYAIYPGARALLAEHKLGLHSLAHWAELHAALIEAGGLSDEQIQTLAAFSADPVQWSIEHGGVGA</sequence>
<dbReference type="EC" id="2.4.2.10" evidence="2 6"/>
<dbReference type="OrthoDB" id="9803963at2"/>
<comment type="catalytic activity">
    <reaction evidence="6">
        <text>orotidine 5'-phosphate + diphosphate = orotate + 5-phospho-alpha-D-ribose 1-diphosphate</text>
        <dbReference type="Rhea" id="RHEA:10380"/>
        <dbReference type="ChEBI" id="CHEBI:30839"/>
        <dbReference type="ChEBI" id="CHEBI:33019"/>
        <dbReference type="ChEBI" id="CHEBI:57538"/>
        <dbReference type="ChEBI" id="CHEBI:58017"/>
        <dbReference type="EC" id="2.4.2.10"/>
    </reaction>
</comment>
<keyword evidence="8" id="KW-1185">Reference proteome</keyword>
<dbReference type="RefSeq" id="WP_148816481.1">
    <property type="nucleotide sequence ID" value="NZ_CP043046.1"/>
</dbReference>
<protein>
    <recommendedName>
        <fullName evidence="2 6">Orotate phosphoribosyltransferase</fullName>
        <shortName evidence="6">OPRT</shortName>
        <shortName evidence="6">OPRTase</shortName>
        <ecNumber evidence="2 6">2.4.2.10</ecNumber>
    </recommendedName>
</protein>
<dbReference type="GO" id="GO:0044205">
    <property type="term" value="P:'de novo' UMP biosynthetic process"/>
    <property type="evidence" value="ECO:0007669"/>
    <property type="project" value="UniProtKB-UniRule"/>
</dbReference>
<evidence type="ECO:0000313" key="7">
    <source>
        <dbReference type="EMBL" id="QEI07434.1"/>
    </source>
</evidence>
<dbReference type="GO" id="GO:0000287">
    <property type="term" value="F:magnesium ion binding"/>
    <property type="evidence" value="ECO:0007669"/>
    <property type="project" value="UniProtKB-UniRule"/>
</dbReference>
<keyword evidence="5 6" id="KW-0665">Pyrimidine biosynthesis</keyword>
<reference evidence="7 8" key="1">
    <citation type="submission" date="2019-08" db="EMBL/GenBank/DDBJ databases">
        <title>Amphibian skin-associated Pigmentiphaga: genome sequence and occurrence across geography and hosts.</title>
        <authorList>
            <person name="Bletz M.C."/>
            <person name="Bunk B."/>
            <person name="Sproeer C."/>
            <person name="Biwer P."/>
            <person name="Reiter S."/>
            <person name="Rabemananjara F.C.E."/>
            <person name="Schulz S."/>
            <person name="Overmann J."/>
            <person name="Vences M."/>
        </authorList>
    </citation>
    <scope>NUCLEOTIDE SEQUENCE [LARGE SCALE GENOMIC DNA]</scope>
    <source>
        <strain evidence="7 8">Mada1488</strain>
    </source>
</reference>
<feature type="binding site" description="in other chain" evidence="6">
    <location>
        <position position="103"/>
    </location>
    <ligand>
        <name>5-phospho-alpha-D-ribose 1-diphosphate</name>
        <dbReference type="ChEBI" id="CHEBI:58017"/>
        <note>ligand shared between dimeric partners</note>
    </ligand>
</feature>
<dbReference type="HAMAP" id="MF_01208">
    <property type="entry name" value="PyrE"/>
    <property type="match status" value="1"/>
</dbReference>
<dbReference type="PANTHER" id="PTHR19278">
    <property type="entry name" value="OROTATE PHOSPHORIBOSYLTRANSFERASE"/>
    <property type="match status" value="1"/>
</dbReference>
<comment type="subunit">
    <text evidence="6">Homodimer.</text>
</comment>
<feature type="binding site" evidence="6">
    <location>
        <position position="132"/>
    </location>
    <ligand>
        <name>orotate</name>
        <dbReference type="ChEBI" id="CHEBI:30839"/>
    </ligand>
</feature>
<accession>A0A5C0B0M4</accession>
<dbReference type="KEGG" id="pacr:FXN63_17505"/>
<dbReference type="Proteomes" id="UP000325161">
    <property type="component" value="Chromosome"/>
</dbReference>
<dbReference type="AlphaFoldDB" id="A0A5C0B0M4"/>
<comment type="cofactor">
    <cofactor evidence="6">
        <name>Mg(2+)</name>
        <dbReference type="ChEBI" id="CHEBI:18420"/>
    </cofactor>
</comment>
<name>A0A5C0B0M4_9BURK</name>
<keyword evidence="3 6" id="KW-0328">Glycosyltransferase</keyword>
<feature type="binding site" description="in other chain" evidence="6">
    <location>
        <begin position="128"/>
        <end position="136"/>
    </location>
    <ligand>
        <name>5-phospho-alpha-D-ribose 1-diphosphate</name>
        <dbReference type="ChEBI" id="CHEBI:58017"/>
        <note>ligand shared between dimeric partners</note>
    </ligand>
</feature>
<dbReference type="EMBL" id="CP043046">
    <property type="protein sequence ID" value="QEI07434.1"/>
    <property type="molecule type" value="Genomic_DNA"/>
</dbReference>
<comment type="function">
    <text evidence="6">Catalyzes the transfer of a ribosyl phosphate group from 5-phosphoribose 1-diphosphate to orotate, leading to the formation of orotidine monophosphate (OMP).</text>
</comment>
<keyword evidence="4 6" id="KW-0808">Transferase</keyword>
<organism evidence="7 8">
    <name type="scientific">Pigmentiphaga aceris</name>
    <dbReference type="NCBI Taxonomy" id="1940612"/>
    <lineage>
        <taxon>Bacteria</taxon>
        <taxon>Pseudomonadati</taxon>
        <taxon>Pseudomonadota</taxon>
        <taxon>Betaproteobacteria</taxon>
        <taxon>Burkholderiales</taxon>
        <taxon>Alcaligenaceae</taxon>
        <taxon>Pigmentiphaga</taxon>
    </lineage>
</organism>
<feature type="binding site" evidence="6">
    <location>
        <position position="102"/>
    </location>
    <ligand>
        <name>5-phospho-alpha-D-ribose 1-diphosphate</name>
        <dbReference type="ChEBI" id="CHEBI:58017"/>
        <note>ligand shared between dimeric partners</note>
    </ligand>
</feature>
<dbReference type="CDD" id="cd06223">
    <property type="entry name" value="PRTases_typeI"/>
    <property type="match status" value="1"/>
</dbReference>
<comment type="similarity">
    <text evidence="6">Belongs to the purine/pyrimidine phosphoribosyltransferase family. PyrE subfamily.</text>
</comment>
<dbReference type="GO" id="GO:0019856">
    <property type="term" value="P:pyrimidine nucleobase biosynthetic process"/>
    <property type="evidence" value="ECO:0007669"/>
    <property type="project" value="TreeGrafter"/>
</dbReference>
<proteinExistence type="inferred from homology"/>
<comment type="caution">
    <text evidence="6">Lacks conserved residue(s) required for the propagation of feature annotation.</text>
</comment>
<dbReference type="SUPFAM" id="SSF53271">
    <property type="entry name" value="PRTase-like"/>
    <property type="match status" value="1"/>
</dbReference>
<evidence type="ECO:0000256" key="6">
    <source>
        <dbReference type="HAMAP-Rule" id="MF_01208"/>
    </source>
</evidence>
<gene>
    <name evidence="6" type="primary">pyrE</name>
    <name evidence="7" type="ORF">FXN63_17505</name>
</gene>
<dbReference type="InterPro" id="IPR000836">
    <property type="entry name" value="PRTase_dom"/>
</dbReference>
<evidence type="ECO:0000256" key="3">
    <source>
        <dbReference type="ARBA" id="ARBA00022676"/>
    </source>
</evidence>
<evidence type="ECO:0000256" key="1">
    <source>
        <dbReference type="ARBA" id="ARBA00004889"/>
    </source>
</evidence>
<dbReference type="Gene3D" id="3.40.50.2020">
    <property type="match status" value="1"/>
</dbReference>